<organism evidence="1 2">
    <name type="scientific">Halomonas urumqiensis</name>
    <dbReference type="NCBI Taxonomy" id="1684789"/>
    <lineage>
        <taxon>Bacteria</taxon>
        <taxon>Pseudomonadati</taxon>
        <taxon>Pseudomonadota</taxon>
        <taxon>Gammaproteobacteria</taxon>
        <taxon>Oceanospirillales</taxon>
        <taxon>Halomonadaceae</taxon>
        <taxon>Halomonas</taxon>
    </lineage>
</organism>
<protein>
    <submittedName>
        <fullName evidence="1">Uncharacterized protein</fullName>
    </submittedName>
</protein>
<name>A0A2N7UMQ7_9GAMM</name>
<comment type="caution">
    <text evidence="1">The sequence shown here is derived from an EMBL/GenBank/DDBJ whole genome shotgun (WGS) entry which is preliminary data.</text>
</comment>
<proteinExistence type="predicted"/>
<sequence length="61" mass="7043">MTMHNPPHPGEFIREVIWSLSVSALASSPKSWLTMQDQFDLWRARRAVDLREVESISFDAV</sequence>
<evidence type="ECO:0000313" key="1">
    <source>
        <dbReference type="EMBL" id="PMR81689.1"/>
    </source>
</evidence>
<dbReference type="RefSeq" id="WP_102587172.1">
    <property type="nucleotide sequence ID" value="NZ_BNAE01000003.1"/>
</dbReference>
<reference evidence="1 2" key="1">
    <citation type="submission" date="2018-01" db="EMBL/GenBank/DDBJ databases">
        <title>Halomonas endophytica sp. nov., isolated from storage liquid in the stems of Populus euphratica.</title>
        <authorList>
            <person name="Chen C."/>
        </authorList>
    </citation>
    <scope>NUCLEOTIDE SEQUENCE [LARGE SCALE GENOMIC DNA]</scope>
    <source>
        <strain evidence="1 2">BZ-SZ-XJ27</strain>
    </source>
</reference>
<dbReference type="AlphaFoldDB" id="A0A2N7UMQ7"/>
<dbReference type="OrthoDB" id="9793869at2"/>
<evidence type="ECO:0000313" key="2">
    <source>
        <dbReference type="Proteomes" id="UP000235547"/>
    </source>
</evidence>
<dbReference type="EMBL" id="PNRG01000008">
    <property type="protein sequence ID" value="PMR81689.1"/>
    <property type="molecule type" value="Genomic_DNA"/>
</dbReference>
<dbReference type="Proteomes" id="UP000235547">
    <property type="component" value="Unassembled WGS sequence"/>
</dbReference>
<keyword evidence="2" id="KW-1185">Reference proteome</keyword>
<gene>
    <name evidence="1" type="ORF">C1H70_04660</name>
</gene>
<accession>A0A2N7UMQ7</accession>